<evidence type="ECO:0000313" key="2">
    <source>
        <dbReference type="Proteomes" id="UP000805841"/>
    </source>
</evidence>
<organism evidence="1 2">
    <name type="scientific">Pseudomonas typographi</name>
    <dbReference type="NCBI Taxonomy" id="2715964"/>
    <lineage>
        <taxon>Bacteria</taxon>
        <taxon>Pseudomonadati</taxon>
        <taxon>Pseudomonadota</taxon>
        <taxon>Gammaproteobacteria</taxon>
        <taxon>Pseudomonadales</taxon>
        <taxon>Pseudomonadaceae</taxon>
        <taxon>Pseudomonas</taxon>
    </lineage>
</organism>
<comment type="caution">
    <text evidence="1">The sequence shown here is derived from an EMBL/GenBank/DDBJ whole genome shotgun (WGS) entry which is preliminary data.</text>
</comment>
<accession>A0ABR7Z6S0</accession>
<evidence type="ECO:0000313" key="1">
    <source>
        <dbReference type="EMBL" id="MBD1601216.1"/>
    </source>
</evidence>
<protein>
    <submittedName>
        <fullName evidence="1">Uncharacterized protein</fullName>
    </submittedName>
</protein>
<dbReference type="RefSeq" id="WP_190424253.1">
    <property type="nucleotide sequence ID" value="NZ_JAAOCA010000031.1"/>
</dbReference>
<name>A0ABR7Z6S0_9PSED</name>
<dbReference type="EMBL" id="JAAOCA010000031">
    <property type="protein sequence ID" value="MBD1601216.1"/>
    <property type="molecule type" value="Genomic_DNA"/>
</dbReference>
<reference evidence="1 2" key="1">
    <citation type="journal article" date="2020" name="Insects">
        <title>Bacteria Belonging to Pseudomonas typographi sp. nov. from the Bark Beetle Ips typographus Have Genomic Potential to Aid in the Host Ecology.</title>
        <authorList>
            <person name="Peral-Aranega E."/>
            <person name="Saati-Santamaria Z."/>
            <person name="Kolarik M."/>
            <person name="Rivas R."/>
            <person name="Garcia-Fraile P."/>
        </authorList>
    </citation>
    <scope>NUCLEOTIDE SEQUENCE [LARGE SCALE GENOMIC DNA]</scope>
    <source>
        <strain evidence="1 2">CA3A</strain>
    </source>
</reference>
<proteinExistence type="predicted"/>
<keyword evidence="2" id="KW-1185">Reference proteome</keyword>
<dbReference type="Proteomes" id="UP000805841">
    <property type="component" value="Unassembled WGS sequence"/>
</dbReference>
<gene>
    <name evidence="1" type="ORF">HAQ05_21280</name>
</gene>
<sequence length="142" mass="15293">MPTPSLPFFHTVHLHGYFVRAVSAAIQAGRVPPGESALLLQSLQPEYQHLGFRADTVSYGPGNLTDPSLVGALLISRGEADPVYLFSLSRGVERFASRAELTGTLKARGIVPLLEATQIQGAPFEAQMRAYLEARCERAASA</sequence>